<name>A0A7S0CJV3_9STRA</name>
<dbReference type="AlphaFoldDB" id="A0A7S0CJV3"/>
<proteinExistence type="predicted"/>
<dbReference type="InterPro" id="IPR049227">
    <property type="entry name" value="DUF6824"/>
</dbReference>
<organism evidence="2">
    <name type="scientific">Proboscia inermis</name>
    <dbReference type="NCBI Taxonomy" id="420281"/>
    <lineage>
        <taxon>Eukaryota</taxon>
        <taxon>Sar</taxon>
        <taxon>Stramenopiles</taxon>
        <taxon>Ochrophyta</taxon>
        <taxon>Bacillariophyta</taxon>
        <taxon>Coscinodiscophyceae</taxon>
        <taxon>Rhizosoleniophycidae</taxon>
        <taxon>Rhizosoleniales</taxon>
        <taxon>Rhizosoleniaceae</taxon>
        <taxon>Proboscia</taxon>
    </lineage>
</organism>
<reference evidence="2" key="1">
    <citation type="submission" date="2021-01" db="EMBL/GenBank/DDBJ databases">
        <authorList>
            <person name="Corre E."/>
            <person name="Pelletier E."/>
            <person name="Niang G."/>
            <person name="Scheremetjew M."/>
            <person name="Finn R."/>
            <person name="Kale V."/>
            <person name="Holt S."/>
            <person name="Cochrane G."/>
            <person name="Meng A."/>
            <person name="Brown T."/>
            <person name="Cohen L."/>
        </authorList>
    </citation>
    <scope>NUCLEOTIDE SEQUENCE</scope>
    <source>
        <strain evidence="2">CCAP1064/1</strain>
    </source>
</reference>
<dbReference type="EMBL" id="HBEL01047848">
    <property type="protein sequence ID" value="CAD8425978.1"/>
    <property type="molecule type" value="Transcribed_RNA"/>
</dbReference>
<sequence length="322" mass="35583">MPANLRTNAINDAQNNFQQTNAKHKPRLSQSHPPAMQSFYNGTQDVHAPAPAAVQMFTPGQCSVKAPQSAPLHAMPPAMIPSFAPISTSMAHVPILQQKTNSTSCSVSPLAQQLPSKLVSSFNVPQSPANITNITQHDVMFGRGGGTNKHPGNREFRELVDKCRSGYLEAKKMQKATISRLIVQTIRYKNPPGRFLKKDDKVNMWYEVGDRKAAEKTSQALREGIAQYSSTSINKEADGQAQIITDKNSRIVAPLSPTTIHIQQQLRQIQDEHDNAVLTAKNPQVFQRTTPQQPIENQPWIIPSIVPISVKRRFGNSSQGKQ</sequence>
<accession>A0A7S0CJV3</accession>
<gene>
    <name evidence="2" type="ORF">PINE0816_LOCUS22138</name>
</gene>
<evidence type="ECO:0000313" key="2">
    <source>
        <dbReference type="EMBL" id="CAD8425978.1"/>
    </source>
</evidence>
<evidence type="ECO:0000259" key="1">
    <source>
        <dbReference type="Pfam" id="PF20710"/>
    </source>
</evidence>
<feature type="domain" description="DUF6824" evidence="1">
    <location>
        <begin position="138"/>
        <end position="223"/>
    </location>
</feature>
<dbReference type="Pfam" id="PF20710">
    <property type="entry name" value="DUF6824"/>
    <property type="match status" value="1"/>
</dbReference>
<protein>
    <recommendedName>
        <fullName evidence="1">DUF6824 domain-containing protein</fullName>
    </recommendedName>
</protein>